<gene>
    <name evidence="1" type="ORF">CEXT_449981</name>
</gene>
<dbReference type="AlphaFoldDB" id="A0AAV4NRP5"/>
<organism evidence="1 2">
    <name type="scientific">Caerostris extrusa</name>
    <name type="common">Bark spider</name>
    <name type="synonym">Caerostris bankana</name>
    <dbReference type="NCBI Taxonomy" id="172846"/>
    <lineage>
        <taxon>Eukaryota</taxon>
        <taxon>Metazoa</taxon>
        <taxon>Ecdysozoa</taxon>
        <taxon>Arthropoda</taxon>
        <taxon>Chelicerata</taxon>
        <taxon>Arachnida</taxon>
        <taxon>Araneae</taxon>
        <taxon>Araneomorphae</taxon>
        <taxon>Entelegynae</taxon>
        <taxon>Araneoidea</taxon>
        <taxon>Araneidae</taxon>
        <taxon>Caerostris</taxon>
    </lineage>
</organism>
<evidence type="ECO:0000313" key="2">
    <source>
        <dbReference type="Proteomes" id="UP001054945"/>
    </source>
</evidence>
<proteinExistence type="predicted"/>
<dbReference type="EMBL" id="BPLR01021124">
    <property type="protein sequence ID" value="GIX86264.1"/>
    <property type="molecule type" value="Genomic_DNA"/>
</dbReference>
<accession>A0AAV4NRP5</accession>
<sequence>MNGGVSYLMHGIREKVSRVLPCRLDFSSSLLRIATNFSLACTLPVPGDYSGDSSHTPDRWSAWAATCRRDLLGQRAARALS</sequence>
<dbReference type="Proteomes" id="UP001054945">
    <property type="component" value="Unassembled WGS sequence"/>
</dbReference>
<protein>
    <submittedName>
        <fullName evidence="1">Uncharacterized protein</fullName>
    </submittedName>
</protein>
<name>A0AAV4NRP5_CAEEX</name>
<evidence type="ECO:0000313" key="1">
    <source>
        <dbReference type="EMBL" id="GIX86264.1"/>
    </source>
</evidence>
<reference evidence="1 2" key="1">
    <citation type="submission" date="2021-06" db="EMBL/GenBank/DDBJ databases">
        <title>Caerostris extrusa draft genome.</title>
        <authorList>
            <person name="Kono N."/>
            <person name="Arakawa K."/>
        </authorList>
    </citation>
    <scope>NUCLEOTIDE SEQUENCE [LARGE SCALE GENOMIC DNA]</scope>
</reference>
<keyword evidence="2" id="KW-1185">Reference proteome</keyword>
<comment type="caution">
    <text evidence="1">The sequence shown here is derived from an EMBL/GenBank/DDBJ whole genome shotgun (WGS) entry which is preliminary data.</text>
</comment>